<dbReference type="AlphaFoldDB" id="A0A401RLP7"/>
<gene>
    <name evidence="1" type="ORF">chiPu_0020950</name>
</gene>
<proteinExistence type="predicted"/>
<keyword evidence="2" id="KW-1185">Reference proteome</keyword>
<dbReference type="EMBL" id="BEZZ01003152">
    <property type="protein sequence ID" value="GCC19014.1"/>
    <property type="molecule type" value="Genomic_DNA"/>
</dbReference>
<reference evidence="1 2" key="1">
    <citation type="journal article" date="2018" name="Nat. Ecol. Evol.">
        <title>Shark genomes provide insights into elasmobranch evolution and the origin of vertebrates.</title>
        <authorList>
            <person name="Hara Y"/>
            <person name="Yamaguchi K"/>
            <person name="Onimaru K"/>
            <person name="Kadota M"/>
            <person name="Koyanagi M"/>
            <person name="Keeley SD"/>
            <person name="Tatsumi K"/>
            <person name="Tanaka K"/>
            <person name="Motone F"/>
            <person name="Kageyama Y"/>
            <person name="Nozu R"/>
            <person name="Adachi N"/>
            <person name="Nishimura O"/>
            <person name="Nakagawa R"/>
            <person name="Tanegashima C"/>
            <person name="Kiyatake I"/>
            <person name="Matsumoto R"/>
            <person name="Murakumo K"/>
            <person name="Nishida K"/>
            <person name="Terakita A"/>
            <person name="Kuratani S"/>
            <person name="Sato K"/>
            <person name="Hyodo S Kuraku.S."/>
        </authorList>
    </citation>
    <scope>NUCLEOTIDE SEQUENCE [LARGE SCALE GENOMIC DNA]</scope>
</reference>
<dbReference type="Proteomes" id="UP000287033">
    <property type="component" value="Unassembled WGS sequence"/>
</dbReference>
<protein>
    <submittedName>
        <fullName evidence="1">Uncharacterized protein</fullName>
    </submittedName>
</protein>
<evidence type="ECO:0000313" key="2">
    <source>
        <dbReference type="Proteomes" id="UP000287033"/>
    </source>
</evidence>
<accession>A0A401RLP7</accession>
<organism evidence="1 2">
    <name type="scientific">Chiloscyllium punctatum</name>
    <name type="common">Brownbanded bambooshark</name>
    <name type="synonym">Hemiscyllium punctatum</name>
    <dbReference type="NCBI Taxonomy" id="137246"/>
    <lineage>
        <taxon>Eukaryota</taxon>
        <taxon>Metazoa</taxon>
        <taxon>Chordata</taxon>
        <taxon>Craniata</taxon>
        <taxon>Vertebrata</taxon>
        <taxon>Chondrichthyes</taxon>
        <taxon>Elasmobranchii</taxon>
        <taxon>Galeomorphii</taxon>
        <taxon>Galeoidea</taxon>
        <taxon>Orectolobiformes</taxon>
        <taxon>Hemiscylliidae</taxon>
        <taxon>Chiloscyllium</taxon>
    </lineage>
</organism>
<name>A0A401RLP7_CHIPU</name>
<evidence type="ECO:0000313" key="1">
    <source>
        <dbReference type="EMBL" id="GCC19014.1"/>
    </source>
</evidence>
<comment type="caution">
    <text evidence="1">The sequence shown here is derived from an EMBL/GenBank/DDBJ whole genome shotgun (WGS) entry which is preliminary data.</text>
</comment>
<sequence>MLTLQGWYLIGTQERVHLFTLTLTLGIHAEFGIGRVDFKNVADPFHLLVFPGSLPDWKTACKNLRLNLHFCQETVIH</sequence>